<evidence type="ECO:0000313" key="2">
    <source>
        <dbReference type="EMBL" id="ENV00926.1"/>
    </source>
</evidence>
<protein>
    <submittedName>
        <fullName evidence="2">Uncharacterized protein</fullName>
    </submittedName>
</protein>
<proteinExistence type="predicted"/>
<dbReference type="Proteomes" id="UP000013070">
    <property type="component" value="Unassembled WGS sequence"/>
</dbReference>
<keyword evidence="3" id="KW-1185">Reference proteome</keyword>
<accession>N8VN19</accession>
<evidence type="ECO:0000313" key="3">
    <source>
        <dbReference type="Proteomes" id="UP000013070"/>
    </source>
</evidence>
<dbReference type="RefSeq" id="WP_004788177.1">
    <property type="nucleotide sequence ID" value="NZ_KB849414.1"/>
</dbReference>
<reference evidence="2 3" key="1">
    <citation type="submission" date="2013-02" db="EMBL/GenBank/DDBJ databases">
        <title>The Genome Sequence of Acinetobacter sp. NIPH 899.</title>
        <authorList>
            <consortium name="The Broad Institute Genome Sequencing Platform"/>
            <consortium name="The Broad Institute Genome Sequencing Center for Infectious Disease"/>
            <person name="Cerqueira G."/>
            <person name="Feldgarden M."/>
            <person name="Courvalin P."/>
            <person name="Perichon B."/>
            <person name="Grillot-Courvalin C."/>
            <person name="Clermont D."/>
            <person name="Rocha E."/>
            <person name="Yoon E.-J."/>
            <person name="Nemec A."/>
            <person name="Walker B."/>
            <person name="Young S.K."/>
            <person name="Zeng Q."/>
            <person name="Gargeya S."/>
            <person name="Fitzgerald M."/>
            <person name="Haas B."/>
            <person name="Abouelleil A."/>
            <person name="Alvarado L."/>
            <person name="Arachchi H.M."/>
            <person name="Berlin A.M."/>
            <person name="Chapman S.B."/>
            <person name="Dewar J."/>
            <person name="Goldberg J."/>
            <person name="Griggs A."/>
            <person name="Gujja S."/>
            <person name="Hansen M."/>
            <person name="Howarth C."/>
            <person name="Imamovic A."/>
            <person name="Larimer J."/>
            <person name="McCowan C."/>
            <person name="Murphy C."/>
            <person name="Neiman D."/>
            <person name="Pearson M."/>
            <person name="Priest M."/>
            <person name="Roberts A."/>
            <person name="Saif S."/>
            <person name="Shea T."/>
            <person name="Sisk P."/>
            <person name="Sykes S."/>
            <person name="Wortman J."/>
            <person name="Nusbaum C."/>
            <person name="Birren B."/>
        </authorList>
    </citation>
    <scope>NUCLEOTIDE SEQUENCE [LARGE SCALE GENOMIC DNA]</scope>
    <source>
        <strain evidence="2 3">NIPH 899</strain>
    </source>
</reference>
<dbReference type="EMBL" id="APPE01000007">
    <property type="protein sequence ID" value="ENV00926.1"/>
    <property type="molecule type" value="Genomic_DNA"/>
</dbReference>
<feature type="region of interest" description="Disordered" evidence="1">
    <location>
        <begin position="1"/>
        <end position="29"/>
    </location>
</feature>
<comment type="caution">
    <text evidence="2">The sequence shown here is derived from an EMBL/GenBank/DDBJ whole genome shotgun (WGS) entry which is preliminary data.</text>
</comment>
<organism evidence="2 3">
    <name type="scientific">Acinetobacter variabilis</name>
    <dbReference type="NCBI Taxonomy" id="70346"/>
    <lineage>
        <taxon>Bacteria</taxon>
        <taxon>Pseudomonadati</taxon>
        <taxon>Pseudomonadota</taxon>
        <taxon>Gammaproteobacteria</taxon>
        <taxon>Moraxellales</taxon>
        <taxon>Moraxellaceae</taxon>
        <taxon>Acinetobacter</taxon>
    </lineage>
</organism>
<feature type="compositionally biased region" description="Basic and acidic residues" evidence="1">
    <location>
        <begin position="15"/>
        <end position="26"/>
    </location>
</feature>
<dbReference type="HOGENOM" id="CLU_2010323_0_0_6"/>
<name>N8VN19_9GAMM</name>
<gene>
    <name evidence="2" type="ORF">F969_00073</name>
</gene>
<dbReference type="AlphaFoldDB" id="N8VN19"/>
<sequence length="123" mass="14109">MIEIPSNPRRALGSEPRKPANTDKSPEQVINEAPLQTIQAQQVIQHEPTKPWLEGYNMTEDELMDLTVKKSFNLPLLLQAQMTYYLDEQKKGKRGAARSKLTETEVLKMALTMFFKSEFKKKG</sequence>
<dbReference type="PATRIC" id="fig|1217710.3.peg.62"/>
<evidence type="ECO:0000256" key="1">
    <source>
        <dbReference type="SAM" id="MobiDB-lite"/>
    </source>
</evidence>